<evidence type="ECO:0000313" key="1">
    <source>
        <dbReference type="EMBL" id="PQD95240.1"/>
    </source>
</evidence>
<dbReference type="Proteomes" id="UP000239663">
    <property type="component" value="Unassembled WGS sequence"/>
</dbReference>
<dbReference type="AlphaFoldDB" id="A0A2S7MZQ5"/>
<reference evidence="1 2" key="1">
    <citation type="submission" date="2017-12" db="EMBL/GenBank/DDBJ databases">
        <title>Taxonomic description and draft genome of Pradoshia cofamensis Gen. nov., sp. nov., a thermotolerant bacillale isolated from anterior gut of earthworm Eisenia fetida.</title>
        <authorList>
            <person name="Saha T."/>
            <person name="Chakraborty R."/>
        </authorList>
    </citation>
    <scope>NUCLEOTIDE SEQUENCE [LARGE SCALE GENOMIC DNA]</scope>
    <source>
        <strain evidence="1 2">EAG3</strain>
    </source>
</reference>
<gene>
    <name evidence="1" type="ORF">CYL18_10690</name>
</gene>
<proteinExistence type="predicted"/>
<dbReference type="EMBL" id="PKOZ01000005">
    <property type="protein sequence ID" value="PQD95240.1"/>
    <property type="molecule type" value="Genomic_DNA"/>
</dbReference>
<accession>A0A2S7MZQ5</accession>
<protein>
    <recommendedName>
        <fullName evidence="3">Lipoprotein</fullName>
    </recommendedName>
</protein>
<evidence type="ECO:0008006" key="3">
    <source>
        <dbReference type="Google" id="ProtNLM"/>
    </source>
</evidence>
<organism evidence="1 2">
    <name type="scientific">Pradoshia eiseniae</name>
    <dbReference type="NCBI Taxonomy" id="2064768"/>
    <lineage>
        <taxon>Bacteria</taxon>
        <taxon>Bacillati</taxon>
        <taxon>Bacillota</taxon>
        <taxon>Bacilli</taxon>
        <taxon>Bacillales</taxon>
        <taxon>Bacillaceae</taxon>
        <taxon>Pradoshia</taxon>
    </lineage>
</organism>
<sequence length="127" mass="15054">MKSLLLYITLLVLTACLISCQKDDEESFKSIYLNKGIDKIVIKDKNINFREITDIERINKWTANVDELRFIRDENQEERDFLLIYDGCSVKAFHQNEEIGDFKLSKFNGVYYKRNAEFDKQVELLCK</sequence>
<comment type="caution">
    <text evidence="1">The sequence shown here is derived from an EMBL/GenBank/DDBJ whole genome shotgun (WGS) entry which is preliminary data.</text>
</comment>
<dbReference type="PROSITE" id="PS51257">
    <property type="entry name" value="PROKAR_LIPOPROTEIN"/>
    <property type="match status" value="1"/>
</dbReference>
<name>A0A2S7MZQ5_9BACI</name>
<keyword evidence="2" id="KW-1185">Reference proteome</keyword>
<evidence type="ECO:0000313" key="2">
    <source>
        <dbReference type="Proteomes" id="UP000239663"/>
    </source>
</evidence>